<dbReference type="PROSITE" id="PS50011">
    <property type="entry name" value="PROTEIN_KINASE_DOM"/>
    <property type="match status" value="1"/>
</dbReference>
<evidence type="ECO:0000256" key="6">
    <source>
        <dbReference type="PROSITE-ProRule" id="PRU10141"/>
    </source>
</evidence>
<dbReference type="PROSITE" id="PS00108">
    <property type="entry name" value="PROTEIN_KINASE_ST"/>
    <property type="match status" value="1"/>
</dbReference>
<proteinExistence type="predicted"/>
<dbReference type="GO" id="GO:0000776">
    <property type="term" value="C:kinetochore"/>
    <property type="evidence" value="ECO:0007669"/>
    <property type="project" value="TreeGrafter"/>
</dbReference>
<dbReference type="AlphaFoldDB" id="A0AAD6IU20"/>
<dbReference type="InterPro" id="IPR000719">
    <property type="entry name" value="Prot_kinase_dom"/>
</dbReference>
<feature type="compositionally biased region" description="Polar residues" evidence="7">
    <location>
        <begin position="355"/>
        <end position="370"/>
    </location>
</feature>
<feature type="domain" description="Protein kinase" evidence="8">
    <location>
        <begin position="461"/>
        <end position="746"/>
    </location>
</feature>
<sequence length="820" mass="89423">MTTFAPPPSSFKTPSASSFRLSTAVDSDDDDSILGDVPVLSSVANELLAESSGMDRRSSSGSKSRTPGSNSKTSSSGGISSNADSPNFHTARNFVTPAARTTRRAYLSSVTRVSNGSNGSGEGSAEKNYDISRIGDGYNVPSTIGRTIGSVARPRQTTSKRPVRTVGLGMPIRGPRREFSTQGLGEAASPDDVDGHKHDLLAESQIKREEDVSRMDVDIAADIDNGVRKISMSAAPEGRRVSLEYTRQRPSPNQYNPLKRQSSASWREQALPSKRESPEKKRESPLARNFVLDSPVEMARKSHQQGPQAPSKLDFDFQGAGLGSRSNSRSSSAAKPTSQDRPIPIKFSLPFVSTGKENGSQGSLKKSSAGSFDISKMAYDKSRPSPPPSPLPEKKPAAKSQEQQPTSPRRALGALSINTPRRVAPPPPPKMAPIEPVSQKDAPAASTRRKRQHVIVNGKQYLRLDQIGRGGSAKVYKVMAESYKMLAMKKVTLEKQDETTIRGFKGEIDLLRRLQDVERVVRLYDYEINDERSTLTVLLECGESDLNRIISSRNHSDESTLDVSFVRHYWKEMLECVEAVHARNIVHSDLKPANFLLVQGRLKLIDFGIAGAIQDDTVNVHREHQVGTVSYMAPETITDFNSGKTTADGRAAPRLHKLGAPSDVWSLGCILYSMTYGRTPFAHITNLYHKMAAIPDPKHEIDFPGTGIGGTPVPASLIATMKGCLERDKDKRLTIKEMLSYEDPFLNPDRCRAGTADVSEDVLVSLMENVAEYTKEKGPPSEGQIRFWAINVFGKLQKMMFERRGGAGSAAAAAASTKAP</sequence>
<evidence type="ECO:0000313" key="10">
    <source>
        <dbReference type="Proteomes" id="UP001221413"/>
    </source>
</evidence>
<evidence type="ECO:0000256" key="2">
    <source>
        <dbReference type="ARBA" id="ARBA00022679"/>
    </source>
</evidence>
<evidence type="ECO:0000259" key="8">
    <source>
        <dbReference type="PROSITE" id="PS50011"/>
    </source>
</evidence>
<dbReference type="InterPro" id="IPR017441">
    <property type="entry name" value="Protein_kinase_ATP_BS"/>
</dbReference>
<dbReference type="SUPFAM" id="SSF56112">
    <property type="entry name" value="Protein kinase-like (PK-like)"/>
    <property type="match status" value="1"/>
</dbReference>
<evidence type="ECO:0000256" key="7">
    <source>
        <dbReference type="SAM" id="MobiDB-lite"/>
    </source>
</evidence>
<evidence type="ECO:0000256" key="3">
    <source>
        <dbReference type="ARBA" id="ARBA00022741"/>
    </source>
</evidence>
<dbReference type="CDD" id="cd14131">
    <property type="entry name" value="PKc_Mps1"/>
    <property type="match status" value="1"/>
</dbReference>
<feature type="region of interest" description="Disordered" evidence="7">
    <location>
        <begin position="241"/>
        <end position="451"/>
    </location>
</feature>
<dbReference type="Pfam" id="PF00069">
    <property type="entry name" value="Pkinase"/>
    <property type="match status" value="1"/>
</dbReference>
<name>A0AAD6IU20_DREDA</name>
<dbReference type="EMBL" id="JAQGDS010000010">
    <property type="protein sequence ID" value="KAJ6257670.1"/>
    <property type="molecule type" value="Genomic_DNA"/>
</dbReference>
<evidence type="ECO:0000256" key="5">
    <source>
        <dbReference type="ARBA" id="ARBA00022840"/>
    </source>
</evidence>
<dbReference type="GO" id="GO:0033316">
    <property type="term" value="P:meiotic spindle assembly checkpoint signaling"/>
    <property type="evidence" value="ECO:0007669"/>
    <property type="project" value="TreeGrafter"/>
</dbReference>
<dbReference type="GO" id="GO:0034501">
    <property type="term" value="P:protein localization to kinetochore"/>
    <property type="evidence" value="ECO:0007669"/>
    <property type="project" value="TreeGrafter"/>
</dbReference>
<keyword evidence="2" id="KW-0808">Transferase</keyword>
<dbReference type="FunFam" id="1.10.510.10:FF:000224">
    <property type="entry name" value="serine/threonine-protein kinase mph1 isoform X1"/>
    <property type="match status" value="1"/>
</dbReference>
<feature type="compositionally biased region" description="Basic and acidic residues" evidence="7">
    <location>
        <begin position="273"/>
        <end position="285"/>
    </location>
</feature>
<keyword evidence="3 6" id="KW-0547">Nucleotide-binding</keyword>
<gene>
    <name evidence="9" type="ORF">Dda_7458</name>
</gene>
<feature type="compositionally biased region" description="Low complexity" evidence="7">
    <location>
        <begin position="59"/>
        <end position="85"/>
    </location>
</feature>
<dbReference type="PANTHER" id="PTHR22974:SF21">
    <property type="entry name" value="DUAL SPECIFICITY PROTEIN KINASE TTK"/>
    <property type="match status" value="1"/>
</dbReference>
<dbReference type="PROSITE" id="PS00107">
    <property type="entry name" value="PROTEIN_KINASE_ATP"/>
    <property type="match status" value="1"/>
</dbReference>
<keyword evidence="5 6" id="KW-0067">ATP-binding</keyword>
<feature type="compositionally biased region" description="Polar residues" evidence="7">
    <location>
        <begin position="10"/>
        <end position="25"/>
    </location>
</feature>
<keyword evidence="10" id="KW-1185">Reference proteome</keyword>
<dbReference type="Proteomes" id="UP001221413">
    <property type="component" value="Unassembled WGS sequence"/>
</dbReference>
<dbReference type="InterPro" id="IPR011009">
    <property type="entry name" value="Kinase-like_dom_sf"/>
</dbReference>
<dbReference type="Gene3D" id="1.10.510.10">
    <property type="entry name" value="Transferase(Phosphotransferase) domain 1"/>
    <property type="match status" value="1"/>
</dbReference>
<dbReference type="GO" id="GO:0005524">
    <property type="term" value="F:ATP binding"/>
    <property type="evidence" value="ECO:0007669"/>
    <property type="project" value="UniProtKB-UniRule"/>
</dbReference>
<dbReference type="GO" id="GO:0007094">
    <property type="term" value="P:mitotic spindle assembly checkpoint signaling"/>
    <property type="evidence" value="ECO:0007669"/>
    <property type="project" value="TreeGrafter"/>
</dbReference>
<dbReference type="FunFam" id="3.30.200.20:FF:000131">
    <property type="entry name" value="Dual specificity protein kinase TTK"/>
    <property type="match status" value="1"/>
</dbReference>
<feature type="region of interest" description="Disordered" evidence="7">
    <location>
        <begin position="152"/>
        <end position="196"/>
    </location>
</feature>
<dbReference type="PANTHER" id="PTHR22974">
    <property type="entry name" value="MIXED LINEAGE PROTEIN KINASE"/>
    <property type="match status" value="1"/>
</dbReference>
<dbReference type="SMART" id="SM00220">
    <property type="entry name" value="S_TKc"/>
    <property type="match status" value="1"/>
</dbReference>
<dbReference type="InterPro" id="IPR027084">
    <property type="entry name" value="Mps1_cat"/>
</dbReference>
<keyword evidence="4" id="KW-0418">Kinase</keyword>
<comment type="caution">
    <text evidence="9">The sequence shown here is derived from an EMBL/GenBank/DDBJ whole genome shotgun (WGS) entry which is preliminary data.</text>
</comment>
<feature type="binding site" evidence="6">
    <location>
        <position position="489"/>
    </location>
    <ligand>
        <name>ATP</name>
        <dbReference type="ChEBI" id="CHEBI:30616"/>
    </ligand>
</feature>
<dbReference type="Gene3D" id="3.30.200.20">
    <property type="entry name" value="Phosphorylase Kinase, domain 1"/>
    <property type="match status" value="1"/>
</dbReference>
<evidence type="ECO:0000313" key="9">
    <source>
        <dbReference type="EMBL" id="KAJ6257670.1"/>
    </source>
</evidence>
<feature type="region of interest" description="Disordered" evidence="7">
    <location>
        <begin position="1"/>
        <end position="140"/>
    </location>
</feature>
<evidence type="ECO:0000256" key="4">
    <source>
        <dbReference type="ARBA" id="ARBA00022777"/>
    </source>
</evidence>
<dbReference type="GO" id="GO:0004712">
    <property type="term" value="F:protein serine/threonine/tyrosine kinase activity"/>
    <property type="evidence" value="ECO:0007669"/>
    <property type="project" value="TreeGrafter"/>
</dbReference>
<protein>
    <submittedName>
        <fullName evidence="9">PAK-2p27</fullName>
    </submittedName>
</protein>
<dbReference type="GO" id="GO:0005634">
    <property type="term" value="C:nucleus"/>
    <property type="evidence" value="ECO:0007669"/>
    <property type="project" value="TreeGrafter"/>
</dbReference>
<dbReference type="GO" id="GO:0004674">
    <property type="term" value="F:protein serine/threonine kinase activity"/>
    <property type="evidence" value="ECO:0007669"/>
    <property type="project" value="UniProtKB-KW"/>
</dbReference>
<feature type="compositionally biased region" description="Polar residues" evidence="7">
    <location>
        <begin position="248"/>
        <end position="266"/>
    </location>
</feature>
<dbReference type="GO" id="GO:0098813">
    <property type="term" value="P:nuclear chromosome segregation"/>
    <property type="evidence" value="ECO:0007669"/>
    <property type="project" value="UniProtKB-ARBA"/>
</dbReference>
<dbReference type="InterPro" id="IPR008271">
    <property type="entry name" value="Ser/Thr_kinase_AS"/>
</dbReference>
<accession>A0AAD6IU20</accession>
<reference evidence="9" key="1">
    <citation type="submission" date="2023-01" db="EMBL/GenBank/DDBJ databases">
        <title>The chitinases involved in constricting ring structure development in the nematode-trapping fungus Drechslerella dactyloides.</title>
        <authorList>
            <person name="Wang R."/>
            <person name="Zhang L."/>
            <person name="Tang P."/>
            <person name="Li S."/>
            <person name="Liang L."/>
        </authorList>
    </citation>
    <scope>NUCLEOTIDE SEQUENCE</scope>
    <source>
        <strain evidence="9">YMF1.00031</strain>
    </source>
</reference>
<organism evidence="9 10">
    <name type="scientific">Drechslerella dactyloides</name>
    <name type="common">Nematode-trapping fungus</name>
    <name type="synonym">Arthrobotrys dactyloides</name>
    <dbReference type="NCBI Taxonomy" id="74499"/>
    <lineage>
        <taxon>Eukaryota</taxon>
        <taxon>Fungi</taxon>
        <taxon>Dikarya</taxon>
        <taxon>Ascomycota</taxon>
        <taxon>Pezizomycotina</taxon>
        <taxon>Orbiliomycetes</taxon>
        <taxon>Orbiliales</taxon>
        <taxon>Orbiliaceae</taxon>
        <taxon>Drechslerella</taxon>
    </lineage>
</organism>
<keyword evidence="1" id="KW-0723">Serine/threonine-protein kinase</keyword>
<evidence type="ECO:0000256" key="1">
    <source>
        <dbReference type="ARBA" id="ARBA00022527"/>
    </source>
</evidence>